<name>A0A3S1BSA9_ELYCH</name>
<protein>
    <submittedName>
        <fullName evidence="2">Uncharacterized protein</fullName>
    </submittedName>
</protein>
<evidence type="ECO:0000256" key="1">
    <source>
        <dbReference type="SAM" id="MobiDB-lite"/>
    </source>
</evidence>
<accession>A0A3S1BSA9</accession>
<feature type="region of interest" description="Disordered" evidence="1">
    <location>
        <begin position="309"/>
        <end position="352"/>
    </location>
</feature>
<feature type="compositionally biased region" description="Polar residues" evidence="1">
    <location>
        <begin position="315"/>
        <end position="329"/>
    </location>
</feature>
<feature type="compositionally biased region" description="Polar residues" evidence="1">
    <location>
        <begin position="590"/>
        <end position="602"/>
    </location>
</feature>
<dbReference type="EMBL" id="RQTK01000903">
    <property type="protein sequence ID" value="RUS73764.1"/>
    <property type="molecule type" value="Genomic_DNA"/>
</dbReference>
<feature type="region of interest" description="Disordered" evidence="1">
    <location>
        <begin position="471"/>
        <end position="495"/>
    </location>
</feature>
<gene>
    <name evidence="2" type="ORF">EGW08_018475</name>
</gene>
<dbReference type="Proteomes" id="UP000271974">
    <property type="component" value="Unassembled WGS sequence"/>
</dbReference>
<dbReference type="OrthoDB" id="9934714at2759"/>
<feature type="compositionally biased region" description="Basic and acidic residues" evidence="1">
    <location>
        <begin position="252"/>
        <end position="261"/>
    </location>
</feature>
<evidence type="ECO:0000313" key="2">
    <source>
        <dbReference type="EMBL" id="RUS73764.1"/>
    </source>
</evidence>
<proteinExistence type="predicted"/>
<feature type="region of interest" description="Disordered" evidence="1">
    <location>
        <begin position="252"/>
        <end position="287"/>
    </location>
</feature>
<feature type="compositionally biased region" description="Basic residues" evidence="1">
    <location>
        <begin position="268"/>
        <end position="279"/>
    </location>
</feature>
<feature type="region of interest" description="Disordered" evidence="1">
    <location>
        <begin position="571"/>
        <end position="615"/>
    </location>
</feature>
<organism evidence="2 3">
    <name type="scientific">Elysia chlorotica</name>
    <name type="common">Eastern emerald elysia</name>
    <name type="synonym">Sea slug</name>
    <dbReference type="NCBI Taxonomy" id="188477"/>
    <lineage>
        <taxon>Eukaryota</taxon>
        <taxon>Metazoa</taxon>
        <taxon>Spiralia</taxon>
        <taxon>Lophotrochozoa</taxon>
        <taxon>Mollusca</taxon>
        <taxon>Gastropoda</taxon>
        <taxon>Heterobranchia</taxon>
        <taxon>Euthyneura</taxon>
        <taxon>Panpulmonata</taxon>
        <taxon>Sacoglossa</taxon>
        <taxon>Placobranchoidea</taxon>
        <taxon>Plakobranchidae</taxon>
        <taxon>Elysia</taxon>
    </lineage>
</organism>
<reference evidence="2 3" key="1">
    <citation type="submission" date="2019-01" db="EMBL/GenBank/DDBJ databases">
        <title>A draft genome assembly of the solar-powered sea slug Elysia chlorotica.</title>
        <authorList>
            <person name="Cai H."/>
            <person name="Li Q."/>
            <person name="Fang X."/>
            <person name="Li J."/>
            <person name="Curtis N.E."/>
            <person name="Altenburger A."/>
            <person name="Shibata T."/>
            <person name="Feng M."/>
            <person name="Maeda T."/>
            <person name="Schwartz J.A."/>
            <person name="Shigenobu S."/>
            <person name="Lundholm N."/>
            <person name="Nishiyama T."/>
            <person name="Yang H."/>
            <person name="Hasebe M."/>
            <person name="Li S."/>
            <person name="Pierce S.K."/>
            <person name="Wang J."/>
        </authorList>
    </citation>
    <scope>NUCLEOTIDE SEQUENCE [LARGE SCALE GENOMIC DNA]</scope>
    <source>
        <strain evidence="2">EC2010</strain>
        <tissue evidence="2">Whole organism of an adult</tissue>
    </source>
</reference>
<comment type="caution">
    <text evidence="2">The sequence shown here is derived from an EMBL/GenBank/DDBJ whole genome shotgun (WGS) entry which is preliminary data.</text>
</comment>
<feature type="compositionally biased region" description="Low complexity" evidence="1">
    <location>
        <begin position="571"/>
        <end position="589"/>
    </location>
</feature>
<keyword evidence="3" id="KW-1185">Reference proteome</keyword>
<sequence length="615" mass="65725">VMMADLFSPRSSVTSGSTDSTCLPRRRIKCTKSQIAVGECRFESASDALLAYLGQFDGTGGEDGPATGKSDLRLAVLANSETMCGTSGHVTEDGTSRSNLAESLRHESRHVVGKESLQHESRHVVGKGLAGSGLVLAPRGIAVAGTREDVEDLLTSKVSAQLHEEVTDTLREVKLRRLLKQAALKSKNQSKTGLQQEVEAALLRSAELLDKVTREVIPGAHTPLADESAVSSPNSSTLNSELEMLLLGGAGHENDVHERQARTGHTYSYRRSRSTRSRQRAAPTSYTVQLGVRSRSLSLDNLPPATLKLLAGEGDSTSSDSAPSNQSDPTELLRQVRSRSESPGRARRHWLGQLDASVSQSVPSWVGEMSGCEASDSLWVHEALLQDDSNKRRPAASVPSWVGQAEVSDINDQEEDSDCRPPLVPLMSTPIKPMATSNNLDFNVSAKKSSVTTSANGCPYENNASTGLNFSDLNTSLPNHKNGPNNDRSMDKSNNSITYTASLNTILDSDYNGESALRHSILPQAARLDHSSPRPSRVLDSDYNGESALRHSILPQAARLRRSMDTFAASSESLGQRSASSSASSEGSGVTSVLTGPCSSLDTVALLSGNPLTRS</sequence>
<feature type="non-terminal residue" evidence="2">
    <location>
        <position position="615"/>
    </location>
</feature>
<dbReference type="AlphaFoldDB" id="A0A3S1BSA9"/>
<feature type="non-terminal residue" evidence="2">
    <location>
        <position position="1"/>
    </location>
</feature>
<evidence type="ECO:0000313" key="3">
    <source>
        <dbReference type="Proteomes" id="UP000271974"/>
    </source>
</evidence>